<proteinExistence type="predicted"/>
<dbReference type="WBParaSite" id="GPUH_0000860501-mRNA-1">
    <property type="protein sequence ID" value="GPUH_0000860501-mRNA-1"/>
    <property type="gene ID" value="GPUH_0000860501"/>
</dbReference>
<sequence length="37" mass="4189">LMEYYGALTVAALWGITNTLIRRAICIQPYVEHSSMC</sequence>
<organism evidence="1">
    <name type="scientific">Gongylonema pulchrum</name>
    <dbReference type="NCBI Taxonomy" id="637853"/>
    <lineage>
        <taxon>Eukaryota</taxon>
        <taxon>Metazoa</taxon>
        <taxon>Ecdysozoa</taxon>
        <taxon>Nematoda</taxon>
        <taxon>Chromadorea</taxon>
        <taxon>Rhabditida</taxon>
        <taxon>Spirurina</taxon>
        <taxon>Spiruromorpha</taxon>
        <taxon>Spiruroidea</taxon>
        <taxon>Gongylonematidae</taxon>
        <taxon>Gongylonema</taxon>
    </lineage>
</organism>
<reference evidence="1" key="1">
    <citation type="submission" date="2016-06" db="UniProtKB">
        <authorList>
            <consortium name="WormBaseParasite"/>
        </authorList>
    </citation>
    <scope>IDENTIFICATION</scope>
</reference>
<evidence type="ECO:0000313" key="1">
    <source>
        <dbReference type="WBParaSite" id="GPUH_0000860501-mRNA-1"/>
    </source>
</evidence>
<accession>A0A183DIQ4</accession>
<dbReference type="AlphaFoldDB" id="A0A183DIQ4"/>
<protein>
    <submittedName>
        <fullName evidence="1">Frizzled domain-containing protein</fullName>
    </submittedName>
</protein>
<name>A0A183DIQ4_9BILA</name>